<dbReference type="EMBL" id="FWXR01000008">
    <property type="protein sequence ID" value="SMC77812.1"/>
    <property type="molecule type" value="Genomic_DNA"/>
</dbReference>
<feature type="transmembrane region" description="Helical" evidence="1">
    <location>
        <begin position="29"/>
        <end position="49"/>
    </location>
</feature>
<evidence type="ECO:0000313" key="4">
    <source>
        <dbReference type="Proteomes" id="UP000192656"/>
    </source>
</evidence>
<sequence>MSAVFESRNDTATGVSDVQTKPAPSARYIFVDVWRGLAIIGVVVYHFGWDLNFFGYITPDLMFSEPVTAFARVLAGSFMFLAGVSLVLAHHSKVLWRKFLKRLVKLVAAAAAISIITYFLFPEGFIYFGVLHSIAVASVLGLAFLRLPIGLVFLASLAMLAAPLFFETSLFDPRILAWIGFAAEPPMANDFVPVFPWFGVTLAGVGSTRLFLSRRAVRDAPPKPANGAVVRRVAWIGQQTLPIYLLHQPLLFIGFVVFTIFSET</sequence>
<feature type="transmembrane region" description="Helical" evidence="1">
    <location>
        <begin position="126"/>
        <end position="145"/>
    </location>
</feature>
<dbReference type="Proteomes" id="UP000192656">
    <property type="component" value="Unassembled WGS sequence"/>
</dbReference>
<name>A0A1W2BYS6_9HYPH</name>
<feature type="transmembrane region" description="Helical" evidence="1">
    <location>
        <begin position="191"/>
        <end position="212"/>
    </location>
</feature>
<gene>
    <name evidence="3" type="ORF">SAMN06297251_10817</name>
</gene>
<feature type="transmembrane region" description="Helical" evidence="1">
    <location>
        <begin position="69"/>
        <end position="91"/>
    </location>
</feature>
<accession>A0A1W2BYS6</accession>
<feature type="transmembrane region" description="Helical" evidence="1">
    <location>
        <begin position="103"/>
        <end position="120"/>
    </location>
</feature>
<keyword evidence="1" id="KW-1133">Transmembrane helix</keyword>
<evidence type="ECO:0000256" key="1">
    <source>
        <dbReference type="SAM" id="Phobius"/>
    </source>
</evidence>
<keyword evidence="1" id="KW-0472">Membrane</keyword>
<feature type="transmembrane region" description="Helical" evidence="1">
    <location>
        <begin position="241"/>
        <end position="261"/>
    </location>
</feature>
<protein>
    <submittedName>
        <fullName evidence="3">Uncharacterized membrane protein</fullName>
    </submittedName>
</protein>
<keyword evidence="4" id="KW-1185">Reference proteome</keyword>
<dbReference type="AlphaFoldDB" id="A0A1W2BYS6"/>
<proteinExistence type="predicted"/>
<evidence type="ECO:0000259" key="2">
    <source>
        <dbReference type="Pfam" id="PF07786"/>
    </source>
</evidence>
<reference evidence="3 4" key="1">
    <citation type="submission" date="2017-04" db="EMBL/GenBank/DDBJ databases">
        <authorList>
            <person name="Afonso C.L."/>
            <person name="Miller P.J."/>
            <person name="Scott M.A."/>
            <person name="Spackman E."/>
            <person name="Goraichik I."/>
            <person name="Dimitrov K.M."/>
            <person name="Suarez D.L."/>
            <person name="Swayne D.E."/>
        </authorList>
    </citation>
    <scope>NUCLEOTIDE SEQUENCE [LARGE SCALE GENOMIC DNA]</scope>
    <source>
        <strain evidence="3 4">CGMCC 1.10972</strain>
    </source>
</reference>
<dbReference type="RefSeq" id="WP_084410004.1">
    <property type="nucleotide sequence ID" value="NZ_FWXR01000008.1"/>
</dbReference>
<feature type="domain" description="Heparan-alpha-glucosaminide N-acetyltransferase catalytic" evidence="2">
    <location>
        <begin position="27"/>
        <end position="249"/>
    </location>
</feature>
<dbReference type="STRING" id="937218.SAMN06297251_10817"/>
<dbReference type="InterPro" id="IPR012429">
    <property type="entry name" value="HGSNAT_cat"/>
</dbReference>
<dbReference type="OrthoDB" id="9807591at2"/>
<organism evidence="3 4">
    <name type="scientific">Fulvimarina manganoxydans</name>
    <dbReference type="NCBI Taxonomy" id="937218"/>
    <lineage>
        <taxon>Bacteria</taxon>
        <taxon>Pseudomonadati</taxon>
        <taxon>Pseudomonadota</taxon>
        <taxon>Alphaproteobacteria</taxon>
        <taxon>Hyphomicrobiales</taxon>
        <taxon>Aurantimonadaceae</taxon>
        <taxon>Fulvimarina</taxon>
    </lineage>
</organism>
<dbReference type="Pfam" id="PF07786">
    <property type="entry name" value="HGSNAT_cat"/>
    <property type="match status" value="1"/>
</dbReference>
<keyword evidence="1" id="KW-0812">Transmembrane</keyword>
<feature type="transmembrane region" description="Helical" evidence="1">
    <location>
        <begin position="152"/>
        <end position="171"/>
    </location>
</feature>
<evidence type="ECO:0000313" key="3">
    <source>
        <dbReference type="EMBL" id="SMC77812.1"/>
    </source>
</evidence>